<dbReference type="EMBL" id="BQNB010015856">
    <property type="protein sequence ID" value="GJT44942.1"/>
    <property type="molecule type" value="Genomic_DNA"/>
</dbReference>
<protein>
    <submittedName>
        <fullName evidence="2">Uncharacterized protein</fullName>
    </submittedName>
</protein>
<sequence>MSVKYPNYVNLTSLSEEQPNERTPSPPPRKKSLSPPQAPSKSISSKSTHYTSSSSPRESPTPTHVAPPPKLRFVMAAPIISILSDSAEESVGSRALRVILFGAIPAIILDIPEVHIVPANPIVAPEVGTVLVVSPVTTVVLRPVNGSRLKRSVSRNQRRMDVRRIEEEVDLDFLSDAHSRTGPAESGDSCESKVKPERGPA</sequence>
<evidence type="ECO:0000256" key="1">
    <source>
        <dbReference type="SAM" id="MobiDB-lite"/>
    </source>
</evidence>
<comment type="caution">
    <text evidence="2">The sequence shown here is derived from an EMBL/GenBank/DDBJ whole genome shotgun (WGS) entry which is preliminary data.</text>
</comment>
<feature type="region of interest" description="Disordered" evidence="1">
    <location>
        <begin position="1"/>
        <end position="68"/>
    </location>
</feature>
<evidence type="ECO:0000313" key="3">
    <source>
        <dbReference type="Proteomes" id="UP001151760"/>
    </source>
</evidence>
<proteinExistence type="predicted"/>
<name>A0ABQ5E2T8_9ASTR</name>
<organism evidence="2 3">
    <name type="scientific">Tanacetum coccineum</name>
    <dbReference type="NCBI Taxonomy" id="301880"/>
    <lineage>
        <taxon>Eukaryota</taxon>
        <taxon>Viridiplantae</taxon>
        <taxon>Streptophyta</taxon>
        <taxon>Embryophyta</taxon>
        <taxon>Tracheophyta</taxon>
        <taxon>Spermatophyta</taxon>
        <taxon>Magnoliopsida</taxon>
        <taxon>eudicotyledons</taxon>
        <taxon>Gunneridae</taxon>
        <taxon>Pentapetalae</taxon>
        <taxon>asterids</taxon>
        <taxon>campanulids</taxon>
        <taxon>Asterales</taxon>
        <taxon>Asteraceae</taxon>
        <taxon>Asteroideae</taxon>
        <taxon>Anthemideae</taxon>
        <taxon>Anthemidinae</taxon>
        <taxon>Tanacetum</taxon>
    </lineage>
</organism>
<feature type="compositionally biased region" description="Basic and acidic residues" evidence="1">
    <location>
        <begin position="190"/>
        <end position="201"/>
    </location>
</feature>
<reference evidence="2" key="2">
    <citation type="submission" date="2022-01" db="EMBL/GenBank/DDBJ databases">
        <authorList>
            <person name="Yamashiro T."/>
            <person name="Shiraishi A."/>
            <person name="Satake H."/>
            <person name="Nakayama K."/>
        </authorList>
    </citation>
    <scope>NUCLEOTIDE SEQUENCE</scope>
</reference>
<gene>
    <name evidence="2" type="ORF">Tco_0953657</name>
</gene>
<feature type="compositionally biased region" description="Low complexity" evidence="1">
    <location>
        <begin position="33"/>
        <end position="63"/>
    </location>
</feature>
<evidence type="ECO:0000313" key="2">
    <source>
        <dbReference type="EMBL" id="GJT44942.1"/>
    </source>
</evidence>
<feature type="compositionally biased region" description="Polar residues" evidence="1">
    <location>
        <begin position="9"/>
        <end position="23"/>
    </location>
</feature>
<reference evidence="2" key="1">
    <citation type="journal article" date="2022" name="Int. J. Mol. Sci.">
        <title>Draft Genome of Tanacetum Coccineum: Genomic Comparison of Closely Related Tanacetum-Family Plants.</title>
        <authorList>
            <person name="Yamashiro T."/>
            <person name="Shiraishi A."/>
            <person name="Nakayama K."/>
            <person name="Satake H."/>
        </authorList>
    </citation>
    <scope>NUCLEOTIDE SEQUENCE</scope>
</reference>
<dbReference type="Proteomes" id="UP001151760">
    <property type="component" value="Unassembled WGS sequence"/>
</dbReference>
<accession>A0ABQ5E2T8</accession>
<feature type="region of interest" description="Disordered" evidence="1">
    <location>
        <begin position="176"/>
        <end position="201"/>
    </location>
</feature>
<keyword evidence="3" id="KW-1185">Reference proteome</keyword>